<protein>
    <recommendedName>
        <fullName evidence="4">DUF4352 domain-containing protein</fullName>
    </recommendedName>
</protein>
<keyword evidence="1" id="KW-1133">Transmembrane helix</keyword>
<organism evidence="2 3">
    <name type="scientific">Kineosporia corallincola</name>
    <dbReference type="NCBI Taxonomy" id="2835133"/>
    <lineage>
        <taxon>Bacteria</taxon>
        <taxon>Bacillati</taxon>
        <taxon>Actinomycetota</taxon>
        <taxon>Actinomycetes</taxon>
        <taxon>Kineosporiales</taxon>
        <taxon>Kineosporiaceae</taxon>
        <taxon>Kineosporia</taxon>
    </lineage>
</organism>
<accession>A0ABS5TEX9</accession>
<evidence type="ECO:0000256" key="1">
    <source>
        <dbReference type="SAM" id="Phobius"/>
    </source>
</evidence>
<comment type="caution">
    <text evidence="2">The sequence shown here is derived from an EMBL/GenBank/DDBJ whole genome shotgun (WGS) entry which is preliminary data.</text>
</comment>
<reference evidence="2 3" key="1">
    <citation type="submission" date="2021-05" db="EMBL/GenBank/DDBJ databases">
        <title>Kineosporia and Streptomyces sp. nov. two new marine actinobacteria isolated from Coral.</title>
        <authorList>
            <person name="Buangrab K."/>
            <person name="Sutthacheep M."/>
            <person name="Yeemin T."/>
            <person name="Harunari E."/>
            <person name="Igarashi Y."/>
            <person name="Kanchanasin P."/>
            <person name="Tanasupawat S."/>
            <person name="Phongsopitanun W."/>
        </authorList>
    </citation>
    <scope>NUCLEOTIDE SEQUENCE [LARGE SCALE GENOMIC DNA]</scope>
    <source>
        <strain evidence="2 3">J2-2</strain>
    </source>
</reference>
<dbReference type="EMBL" id="JAHBAY010000004">
    <property type="protein sequence ID" value="MBT0769639.1"/>
    <property type="molecule type" value="Genomic_DNA"/>
</dbReference>
<name>A0ABS5TEX9_9ACTN</name>
<dbReference type="Proteomes" id="UP001197247">
    <property type="component" value="Unassembled WGS sequence"/>
</dbReference>
<keyword evidence="3" id="KW-1185">Reference proteome</keyword>
<feature type="transmembrane region" description="Helical" evidence="1">
    <location>
        <begin position="31"/>
        <end position="48"/>
    </location>
</feature>
<proteinExistence type="predicted"/>
<sequence length="175" mass="18907">MPEQRDSTSTLADLRTVQDNRRGRVIRRTTVAVLTVFVLVGAGGLLGVRSGTTASSMNGYTLSVTHARISRAGLDTPWRVTVRHPGGFAGPVTLATDITYFAMFESQGFTPEPDSETTGGRYLYQDFAAPPGDTLTVEFDAYVQPSAQHGEKAETVLIVGGQEITRVGYRTRLVP</sequence>
<keyword evidence="1" id="KW-0472">Membrane</keyword>
<evidence type="ECO:0000313" key="2">
    <source>
        <dbReference type="EMBL" id="MBT0769639.1"/>
    </source>
</evidence>
<evidence type="ECO:0008006" key="4">
    <source>
        <dbReference type="Google" id="ProtNLM"/>
    </source>
</evidence>
<keyword evidence="1" id="KW-0812">Transmembrane</keyword>
<evidence type="ECO:0000313" key="3">
    <source>
        <dbReference type="Proteomes" id="UP001197247"/>
    </source>
</evidence>
<dbReference type="RefSeq" id="WP_214155938.1">
    <property type="nucleotide sequence ID" value="NZ_JAHBAY010000004.1"/>
</dbReference>
<gene>
    <name evidence="2" type="ORF">KIH74_11945</name>
</gene>